<accession>A0A1M5RD23</accession>
<dbReference type="STRING" id="1121321.SAMN04488530_12913"/>
<evidence type="ECO:0000313" key="1">
    <source>
        <dbReference type="EMBL" id="SHH24194.1"/>
    </source>
</evidence>
<dbReference type="AlphaFoldDB" id="A0A1M5RD23"/>
<proteinExistence type="predicted"/>
<dbReference type="RefSeq" id="WP_073126939.1">
    <property type="nucleotide sequence ID" value="NZ_BAABCH010000087.1"/>
</dbReference>
<evidence type="ECO:0000313" key="2">
    <source>
        <dbReference type="Proteomes" id="UP000243255"/>
    </source>
</evidence>
<dbReference type="EMBL" id="FQWX01000029">
    <property type="protein sequence ID" value="SHH24194.1"/>
    <property type="molecule type" value="Genomic_DNA"/>
</dbReference>
<keyword evidence="2" id="KW-1185">Reference proteome</keyword>
<name>A0A1M5RD23_9FIRM</name>
<gene>
    <name evidence="1" type="ORF">SAMN04488530_12913</name>
</gene>
<reference evidence="2" key="1">
    <citation type="submission" date="2016-11" db="EMBL/GenBank/DDBJ databases">
        <authorList>
            <person name="Varghese N."/>
            <person name="Submissions S."/>
        </authorList>
    </citation>
    <scope>NUCLEOTIDE SEQUENCE [LARGE SCALE GENOMIC DNA]</scope>
    <source>
        <strain evidence="2">DSM 2635</strain>
    </source>
</reference>
<protein>
    <submittedName>
        <fullName evidence="1">Uncharacterized protein</fullName>
    </submittedName>
</protein>
<dbReference type="Proteomes" id="UP000243255">
    <property type="component" value="Unassembled WGS sequence"/>
</dbReference>
<sequence>MNLVGIENITPYKNIFEFNVYKYEDEIDLGNKDLFVCELKVIPIDIEDVYVQRLNRSVEVLALIKNLNQNLDKISILEEIKDFILEEIWIENLEKENIHISFIES</sequence>
<dbReference type="OrthoDB" id="1752867at2"/>
<organism evidence="1 2">
    <name type="scientific">Asaccharospora irregularis DSM 2635</name>
    <dbReference type="NCBI Taxonomy" id="1121321"/>
    <lineage>
        <taxon>Bacteria</taxon>
        <taxon>Bacillati</taxon>
        <taxon>Bacillota</taxon>
        <taxon>Clostridia</taxon>
        <taxon>Peptostreptococcales</taxon>
        <taxon>Peptostreptococcaceae</taxon>
        <taxon>Asaccharospora</taxon>
    </lineage>
</organism>